<dbReference type="AlphaFoldDB" id="A0A1I4NKU1"/>
<keyword evidence="10 16" id="KW-1133">Transmembrane helix</keyword>
<gene>
    <name evidence="16" type="primary">oadG</name>
    <name evidence="18" type="ORF">SAMN05216217_101392</name>
</gene>
<keyword evidence="6 16" id="KW-0813">Transport</keyword>
<dbReference type="RefSeq" id="WP_093471896.1">
    <property type="nucleotide sequence ID" value="NZ_FOUI01000001.1"/>
</dbReference>
<comment type="catalytic activity">
    <reaction evidence="15 16 17">
        <text>oxaloacetate + 2 Na(+)(in) + H(+) = pyruvate + 2 Na(+)(out) + CO2</text>
        <dbReference type="Rhea" id="RHEA:57724"/>
        <dbReference type="ChEBI" id="CHEBI:15361"/>
        <dbReference type="ChEBI" id="CHEBI:15378"/>
        <dbReference type="ChEBI" id="CHEBI:16452"/>
        <dbReference type="ChEBI" id="CHEBI:16526"/>
        <dbReference type="ChEBI" id="CHEBI:29101"/>
        <dbReference type="EC" id="7.2.4.2"/>
    </reaction>
</comment>
<keyword evidence="13 16" id="KW-0472">Membrane</keyword>
<evidence type="ECO:0000313" key="18">
    <source>
        <dbReference type="EMBL" id="SFM16144.1"/>
    </source>
</evidence>
<evidence type="ECO:0000313" key="19">
    <source>
        <dbReference type="Proteomes" id="UP000243629"/>
    </source>
</evidence>
<dbReference type="NCBIfam" id="TIGR01195">
    <property type="entry name" value="oadG_fam"/>
    <property type="match status" value="1"/>
</dbReference>
<evidence type="ECO:0000256" key="16">
    <source>
        <dbReference type="HAMAP-Rule" id="MF_00404"/>
    </source>
</evidence>
<dbReference type="InterPro" id="IPR023424">
    <property type="entry name" value="OadG"/>
</dbReference>
<evidence type="ECO:0000256" key="17">
    <source>
        <dbReference type="RuleBase" id="RU004278"/>
    </source>
</evidence>
<dbReference type="HAMAP" id="MF_00404">
    <property type="entry name" value="OadG"/>
    <property type="match status" value="1"/>
</dbReference>
<evidence type="ECO:0000256" key="12">
    <source>
        <dbReference type="ARBA" id="ARBA00023065"/>
    </source>
</evidence>
<evidence type="ECO:0000256" key="2">
    <source>
        <dbReference type="ARBA" id="ARBA00003002"/>
    </source>
</evidence>
<dbReference type="Proteomes" id="UP000243629">
    <property type="component" value="Unassembled WGS sequence"/>
</dbReference>
<dbReference type="Pfam" id="PF04277">
    <property type="entry name" value="OAD_gamma"/>
    <property type="match status" value="1"/>
</dbReference>
<dbReference type="GO" id="GO:0008948">
    <property type="term" value="F:oxaloacetate decarboxylase activity"/>
    <property type="evidence" value="ECO:0007669"/>
    <property type="project" value="UniProtKB-UniRule"/>
</dbReference>
<keyword evidence="7 16" id="KW-1003">Cell membrane</keyword>
<protein>
    <recommendedName>
        <fullName evidence="16">Probable oxaloacetate decarboxylase gamma chain</fullName>
        <ecNumber evidence="16">7.2.4.2</ecNumber>
    </recommendedName>
</protein>
<comment type="similarity">
    <text evidence="4 16 17">Belongs to the OadG family.</text>
</comment>
<keyword evidence="14 16" id="KW-0739">Sodium transport</keyword>
<dbReference type="GO" id="GO:0036376">
    <property type="term" value="P:sodium ion export across plasma membrane"/>
    <property type="evidence" value="ECO:0007669"/>
    <property type="project" value="InterPro"/>
</dbReference>
<evidence type="ECO:0000256" key="8">
    <source>
        <dbReference type="ARBA" id="ARBA00022692"/>
    </source>
</evidence>
<keyword evidence="11 16" id="KW-0915">Sodium</keyword>
<name>A0A1I4NKU1_9GAMM</name>
<evidence type="ECO:0000256" key="3">
    <source>
        <dbReference type="ARBA" id="ARBA00004162"/>
    </source>
</evidence>
<accession>A0A1I4NKU1</accession>
<dbReference type="EMBL" id="FOUI01000001">
    <property type="protein sequence ID" value="SFM16144.1"/>
    <property type="molecule type" value="Genomic_DNA"/>
</dbReference>
<evidence type="ECO:0000256" key="10">
    <source>
        <dbReference type="ARBA" id="ARBA00022989"/>
    </source>
</evidence>
<sequence>MGSSELLEEGFELMLLGMGSVFIFLIVLVFITTIMSRLLTRFFPEPVAAPKVAPKSAAVAVGSVDPELVAAIGAAIKQHRARRG</sequence>
<comment type="subcellular location">
    <subcellularLocation>
        <location evidence="3 16 17">Cell membrane</location>
        <topology evidence="3 16 17">Single-pass membrane protein</topology>
    </subcellularLocation>
</comment>
<evidence type="ECO:0000256" key="9">
    <source>
        <dbReference type="ARBA" id="ARBA00022967"/>
    </source>
</evidence>
<evidence type="ECO:0000256" key="1">
    <source>
        <dbReference type="ARBA" id="ARBA00001959"/>
    </source>
</evidence>
<evidence type="ECO:0000256" key="15">
    <source>
        <dbReference type="ARBA" id="ARBA00048176"/>
    </source>
</evidence>
<evidence type="ECO:0000256" key="7">
    <source>
        <dbReference type="ARBA" id="ARBA00022475"/>
    </source>
</evidence>
<reference evidence="19" key="1">
    <citation type="submission" date="2016-10" db="EMBL/GenBank/DDBJ databases">
        <authorList>
            <person name="Varghese N."/>
            <person name="Submissions S."/>
        </authorList>
    </citation>
    <scope>NUCLEOTIDE SEQUENCE [LARGE SCALE GENOMIC DNA]</scope>
    <source>
        <strain evidence="19">DSM 24213</strain>
    </source>
</reference>
<evidence type="ECO:0000256" key="5">
    <source>
        <dbReference type="ARBA" id="ARBA00011869"/>
    </source>
</evidence>
<keyword evidence="12 16" id="KW-0406">Ion transport</keyword>
<comment type="subunit">
    <text evidence="5 16">Heterotrimer of an alpha, a beta and a gamma subunit.</text>
</comment>
<keyword evidence="19" id="KW-1185">Reference proteome</keyword>
<comment type="cofactor">
    <cofactor evidence="1 16 17">
        <name>Na(+)</name>
        <dbReference type="ChEBI" id="CHEBI:29101"/>
    </cofactor>
</comment>
<dbReference type="EC" id="7.2.4.2" evidence="16"/>
<keyword evidence="8 16" id="KW-0812">Transmembrane</keyword>
<comment type="function">
    <text evidence="2 16 17">Catalyzes the decarboxylation of oxaloacetate coupled to Na(+) translocation.</text>
</comment>
<dbReference type="GO" id="GO:0015451">
    <property type="term" value="F:decarboxylation-driven active transmembrane transporter activity"/>
    <property type="evidence" value="ECO:0007669"/>
    <property type="project" value="UniProtKB-EC"/>
</dbReference>
<dbReference type="STRING" id="1720063.SAMN05216217_101392"/>
<evidence type="ECO:0000256" key="4">
    <source>
        <dbReference type="ARBA" id="ARBA00005844"/>
    </source>
</evidence>
<dbReference type="InterPro" id="IPR005899">
    <property type="entry name" value="Na_pump_deCOase"/>
</dbReference>
<dbReference type="GO" id="GO:0005886">
    <property type="term" value="C:plasma membrane"/>
    <property type="evidence" value="ECO:0007669"/>
    <property type="project" value="UniProtKB-SubCell"/>
</dbReference>
<feature type="transmembrane region" description="Helical" evidence="16 17">
    <location>
        <begin position="13"/>
        <end position="34"/>
    </location>
</feature>
<evidence type="ECO:0000256" key="13">
    <source>
        <dbReference type="ARBA" id="ARBA00023136"/>
    </source>
</evidence>
<proteinExistence type="inferred from homology"/>
<organism evidence="18 19">
    <name type="scientific">Halopseudomonas yangmingensis</name>
    <dbReference type="NCBI Taxonomy" id="1720063"/>
    <lineage>
        <taxon>Bacteria</taxon>
        <taxon>Pseudomonadati</taxon>
        <taxon>Pseudomonadota</taxon>
        <taxon>Gammaproteobacteria</taxon>
        <taxon>Pseudomonadales</taxon>
        <taxon>Pseudomonadaceae</taxon>
        <taxon>Halopseudomonas</taxon>
    </lineage>
</organism>
<evidence type="ECO:0000256" key="14">
    <source>
        <dbReference type="ARBA" id="ARBA00023201"/>
    </source>
</evidence>
<evidence type="ECO:0000256" key="6">
    <source>
        <dbReference type="ARBA" id="ARBA00022448"/>
    </source>
</evidence>
<evidence type="ECO:0000256" key="11">
    <source>
        <dbReference type="ARBA" id="ARBA00023053"/>
    </source>
</evidence>
<dbReference type="GO" id="GO:0015081">
    <property type="term" value="F:sodium ion transmembrane transporter activity"/>
    <property type="evidence" value="ECO:0007669"/>
    <property type="project" value="UniProtKB-UniRule"/>
</dbReference>
<keyword evidence="9 16" id="KW-1278">Translocase</keyword>